<keyword evidence="11" id="KW-1185">Reference proteome</keyword>
<dbReference type="InterPro" id="IPR035566">
    <property type="entry name" value="Ribosomal_protein_bL20_C"/>
</dbReference>
<comment type="caution">
    <text evidence="10">The sequence shown here is derived from an EMBL/GenBank/DDBJ whole genome shotgun (WGS) entry which is preliminary data.</text>
</comment>
<reference evidence="11" key="1">
    <citation type="journal article" date="2019" name="Int. J. Syst. Evol. Microbiol.">
        <title>The Global Catalogue of Microorganisms (GCM) 10K type strain sequencing project: providing services to taxonomists for standard genome sequencing and annotation.</title>
        <authorList>
            <consortium name="The Broad Institute Genomics Platform"/>
            <consortium name="The Broad Institute Genome Sequencing Center for Infectious Disease"/>
            <person name="Wu L."/>
            <person name="Ma J."/>
        </authorList>
    </citation>
    <scope>NUCLEOTIDE SEQUENCE [LARGE SCALE GENOMIC DNA]</scope>
    <source>
        <strain evidence="11">JCM 17440</strain>
    </source>
</reference>
<dbReference type="Gene3D" id="1.10.1900.20">
    <property type="entry name" value="Ribosomal protein L20"/>
    <property type="match status" value="1"/>
</dbReference>
<accession>A0ABP8CMJ5</accession>
<dbReference type="NCBIfam" id="TIGR01032">
    <property type="entry name" value="rplT_bact"/>
    <property type="match status" value="1"/>
</dbReference>
<evidence type="ECO:0000256" key="5">
    <source>
        <dbReference type="ARBA" id="ARBA00023274"/>
    </source>
</evidence>
<dbReference type="PROSITE" id="PS00937">
    <property type="entry name" value="RIBOSOMAL_L20"/>
    <property type="match status" value="1"/>
</dbReference>
<organism evidence="10 11">
    <name type="scientific">Actinomadura meridiana</name>
    <dbReference type="NCBI Taxonomy" id="559626"/>
    <lineage>
        <taxon>Bacteria</taxon>
        <taxon>Bacillati</taxon>
        <taxon>Actinomycetota</taxon>
        <taxon>Actinomycetes</taxon>
        <taxon>Streptosporangiales</taxon>
        <taxon>Thermomonosporaceae</taxon>
        <taxon>Actinomadura</taxon>
    </lineage>
</organism>
<dbReference type="Proteomes" id="UP001501710">
    <property type="component" value="Unassembled WGS sequence"/>
</dbReference>
<evidence type="ECO:0000256" key="3">
    <source>
        <dbReference type="ARBA" id="ARBA00022884"/>
    </source>
</evidence>
<evidence type="ECO:0000256" key="8">
    <source>
        <dbReference type="HAMAP-Rule" id="MF_00382"/>
    </source>
</evidence>
<evidence type="ECO:0000256" key="1">
    <source>
        <dbReference type="ARBA" id="ARBA00007698"/>
    </source>
</evidence>
<dbReference type="PRINTS" id="PR00062">
    <property type="entry name" value="RIBOSOMALL20"/>
</dbReference>
<dbReference type="GO" id="GO:0005840">
    <property type="term" value="C:ribosome"/>
    <property type="evidence" value="ECO:0007669"/>
    <property type="project" value="UniProtKB-KW"/>
</dbReference>
<dbReference type="RefSeq" id="WP_344906033.1">
    <property type="nucleotide sequence ID" value="NZ_BAABAS010000027.1"/>
</dbReference>
<protein>
    <recommendedName>
        <fullName evidence="7 8">Large ribosomal subunit protein bL20</fullName>
    </recommendedName>
</protein>
<keyword evidence="4 8" id="KW-0689">Ribosomal protein</keyword>
<evidence type="ECO:0000256" key="9">
    <source>
        <dbReference type="RuleBase" id="RU000560"/>
    </source>
</evidence>
<name>A0ABP8CMJ5_9ACTN</name>
<dbReference type="Pfam" id="PF00453">
    <property type="entry name" value="Ribosomal_L20"/>
    <property type="match status" value="1"/>
</dbReference>
<evidence type="ECO:0000256" key="7">
    <source>
        <dbReference type="ARBA" id="ARBA00035172"/>
    </source>
</evidence>
<dbReference type="HAMAP" id="MF_00382">
    <property type="entry name" value="Ribosomal_bL20"/>
    <property type="match status" value="1"/>
</dbReference>
<evidence type="ECO:0000256" key="6">
    <source>
        <dbReference type="ARBA" id="ARBA00024775"/>
    </source>
</evidence>
<evidence type="ECO:0000256" key="2">
    <source>
        <dbReference type="ARBA" id="ARBA00022730"/>
    </source>
</evidence>
<evidence type="ECO:0000313" key="11">
    <source>
        <dbReference type="Proteomes" id="UP001501710"/>
    </source>
</evidence>
<sequence length="135" mass="15259">MARVKRAVNAAKKRRVVLERSSGYRGQRSRLYRKAKEQQLHSMTYAFRDRKDRKGQFRRLWIQRINAAARANGITYNRFIQGLKAAEVEVDRRMLAELAVNDAPAFATLVEVAKKALPAERNTAGNNAAGNTEAA</sequence>
<proteinExistence type="inferred from homology"/>
<comment type="function">
    <text evidence="6 8 9">Binds directly to 23S ribosomal RNA and is necessary for the in vitro assembly process of the 50S ribosomal subunit. It is not involved in the protein synthesizing functions of that subunit.</text>
</comment>
<gene>
    <name evidence="8 10" type="primary">rplT</name>
    <name evidence="10" type="ORF">GCM10022254_68870</name>
</gene>
<dbReference type="InterPro" id="IPR049946">
    <property type="entry name" value="RIBOSOMAL_L20_CS"/>
</dbReference>
<comment type="similarity">
    <text evidence="1 8 9">Belongs to the bacterial ribosomal protein bL20 family.</text>
</comment>
<keyword evidence="5 8" id="KW-0687">Ribonucleoprotein</keyword>
<evidence type="ECO:0000256" key="4">
    <source>
        <dbReference type="ARBA" id="ARBA00022980"/>
    </source>
</evidence>
<dbReference type="Gene3D" id="6.10.160.10">
    <property type="match status" value="1"/>
</dbReference>
<keyword evidence="3 8" id="KW-0694">RNA-binding</keyword>
<dbReference type="CDD" id="cd07026">
    <property type="entry name" value="Ribosomal_L20"/>
    <property type="match status" value="1"/>
</dbReference>
<dbReference type="EMBL" id="BAABAS010000027">
    <property type="protein sequence ID" value="GAA4241161.1"/>
    <property type="molecule type" value="Genomic_DNA"/>
</dbReference>
<dbReference type="SUPFAM" id="SSF74731">
    <property type="entry name" value="Ribosomal protein L20"/>
    <property type="match status" value="1"/>
</dbReference>
<dbReference type="PANTHER" id="PTHR10986">
    <property type="entry name" value="39S RIBOSOMAL PROTEIN L20"/>
    <property type="match status" value="1"/>
</dbReference>
<keyword evidence="2 8" id="KW-0699">rRNA-binding</keyword>
<dbReference type="InterPro" id="IPR005813">
    <property type="entry name" value="Ribosomal_bL20"/>
</dbReference>
<evidence type="ECO:0000313" key="10">
    <source>
        <dbReference type="EMBL" id="GAA4241161.1"/>
    </source>
</evidence>